<dbReference type="PANTHER" id="PTHR12916">
    <property type="entry name" value="CYTOCHROME C OXIDASE POLYPEPTIDE VIC-2"/>
    <property type="match status" value="1"/>
</dbReference>
<evidence type="ECO:0000256" key="6">
    <source>
        <dbReference type="SAM" id="SignalP"/>
    </source>
</evidence>
<proteinExistence type="predicted"/>
<dbReference type="AlphaFoldDB" id="A0AAD9QEP1"/>
<evidence type="ECO:0000313" key="10">
    <source>
        <dbReference type="Proteomes" id="UP001249851"/>
    </source>
</evidence>
<feature type="domain" description="EGF-like" evidence="7">
    <location>
        <begin position="126"/>
        <end position="163"/>
    </location>
</feature>
<accession>A0AAD9QEP1</accession>
<comment type="caution">
    <text evidence="5">Lacks conserved residue(s) required for the propagation of feature annotation.</text>
</comment>
<feature type="signal peptide" evidence="6">
    <location>
        <begin position="1"/>
        <end position="26"/>
    </location>
</feature>
<evidence type="ECO:0000256" key="1">
    <source>
        <dbReference type="ARBA" id="ARBA00022536"/>
    </source>
</evidence>
<dbReference type="InterPro" id="IPR009017">
    <property type="entry name" value="GFP"/>
</dbReference>
<sequence length="376" mass="42000">MKTFALEKSLKAFLLIPLMAFLDAVAFEVKVPENAISRGGPSDTLSYANFKKDEFSYLNITSLGEDLVDHMPECSFACLKTPPCFSFNIEASPNSNNKLLCELLPSDKYNNTDKFNHSDTFHHFSITTPCSSLPCKNNGKCLPMYEENKYKCACKGFKGENCENDIDECQTANACHQNATCKNTKGSYNCTCKGGFKGDGRINCTEHALQDSVIIGDNETYFGMLINWLKPVVQVNGQWILCWRASLHGWAAATFHSLCDNKGPTVTIVKDTNNNIFGGYTSVSWQSLNQNMNDSKAFLFSLKNPTNNSSKLLQRHSSGSRYSVRHYAVARVHSSDKATIGIENFMEVITASASWSQHLSLEEVLLKMYEFDTDMK</sequence>
<keyword evidence="2 6" id="KW-0732">Signal</keyword>
<keyword evidence="1 5" id="KW-0245">EGF-like domain</keyword>
<dbReference type="CDD" id="cd00054">
    <property type="entry name" value="EGF_CA"/>
    <property type="match status" value="2"/>
</dbReference>
<organism evidence="9 10">
    <name type="scientific">Acropora cervicornis</name>
    <name type="common">Staghorn coral</name>
    <dbReference type="NCBI Taxonomy" id="6130"/>
    <lineage>
        <taxon>Eukaryota</taxon>
        <taxon>Metazoa</taxon>
        <taxon>Cnidaria</taxon>
        <taxon>Anthozoa</taxon>
        <taxon>Hexacorallia</taxon>
        <taxon>Scleractinia</taxon>
        <taxon>Astrocoeniina</taxon>
        <taxon>Acroporidae</taxon>
        <taxon>Acropora</taxon>
    </lineage>
</organism>
<dbReference type="FunFam" id="2.10.25.10:FF:000038">
    <property type="entry name" value="Fibrillin 2"/>
    <property type="match status" value="1"/>
</dbReference>
<reference evidence="9" key="2">
    <citation type="journal article" date="2023" name="Science">
        <title>Genomic signatures of disease resistance in endangered staghorn corals.</title>
        <authorList>
            <person name="Vollmer S.V."/>
            <person name="Selwyn J.D."/>
            <person name="Despard B.A."/>
            <person name="Roesel C.L."/>
        </authorList>
    </citation>
    <scope>NUCLEOTIDE SEQUENCE</scope>
    <source>
        <strain evidence="9">K2</strain>
    </source>
</reference>
<feature type="disulfide bond" evidence="5">
    <location>
        <begin position="135"/>
        <end position="152"/>
    </location>
</feature>
<dbReference type="Gene3D" id="2.10.25.10">
    <property type="entry name" value="Laminin"/>
    <property type="match status" value="1"/>
</dbReference>
<evidence type="ECO:0000256" key="3">
    <source>
        <dbReference type="ARBA" id="ARBA00022737"/>
    </source>
</evidence>
<keyword evidence="3" id="KW-0677">Repeat</keyword>
<evidence type="ECO:0000259" key="8">
    <source>
        <dbReference type="PROSITE" id="PS51886"/>
    </source>
</evidence>
<dbReference type="Gene3D" id="2.40.155.10">
    <property type="entry name" value="Green fluorescent protein"/>
    <property type="match status" value="1"/>
</dbReference>
<dbReference type="Pfam" id="PF07645">
    <property type="entry name" value="EGF_CA"/>
    <property type="match status" value="1"/>
</dbReference>
<feature type="domain" description="EGF-like" evidence="7">
    <location>
        <begin position="165"/>
        <end position="205"/>
    </location>
</feature>
<reference evidence="9" key="1">
    <citation type="journal article" date="2023" name="G3 (Bethesda)">
        <title>Whole genome assembly and annotation of the endangered Caribbean coral Acropora cervicornis.</title>
        <authorList>
            <person name="Selwyn J.D."/>
            <person name="Vollmer S.V."/>
        </authorList>
    </citation>
    <scope>NUCLEOTIDE SEQUENCE</scope>
    <source>
        <strain evidence="9">K2</strain>
    </source>
</reference>
<dbReference type="GO" id="GO:0005509">
    <property type="term" value="F:calcium ion binding"/>
    <property type="evidence" value="ECO:0007669"/>
    <property type="project" value="InterPro"/>
</dbReference>
<gene>
    <name evidence="9" type="ORF">P5673_017468</name>
</gene>
<evidence type="ECO:0000256" key="5">
    <source>
        <dbReference type="PROSITE-ProRule" id="PRU00076"/>
    </source>
</evidence>
<dbReference type="PROSITE" id="PS01186">
    <property type="entry name" value="EGF_2"/>
    <property type="match status" value="1"/>
</dbReference>
<dbReference type="Proteomes" id="UP001249851">
    <property type="component" value="Unassembled WGS sequence"/>
</dbReference>
<evidence type="ECO:0000256" key="2">
    <source>
        <dbReference type="ARBA" id="ARBA00022729"/>
    </source>
</evidence>
<dbReference type="Pfam" id="PF07534">
    <property type="entry name" value="TLD"/>
    <property type="match status" value="1"/>
</dbReference>
<dbReference type="InterPro" id="IPR018097">
    <property type="entry name" value="EGF_Ca-bd_CS"/>
</dbReference>
<dbReference type="PROSITE" id="PS00010">
    <property type="entry name" value="ASX_HYDROXYL"/>
    <property type="match status" value="1"/>
</dbReference>
<evidence type="ECO:0000256" key="4">
    <source>
        <dbReference type="ARBA" id="ARBA00023157"/>
    </source>
</evidence>
<dbReference type="InterPro" id="IPR049883">
    <property type="entry name" value="NOTCH1_EGF-like"/>
</dbReference>
<feature type="chain" id="PRO_5041954677" evidence="6">
    <location>
        <begin position="27"/>
        <end position="376"/>
    </location>
</feature>
<protein>
    <submittedName>
        <fullName evidence="9">Neurogenic locus notch-like protein 3</fullName>
    </submittedName>
</protein>
<dbReference type="SMART" id="SM00584">
    <property type="entry name" value="TLDc"/>
    <property type="match status" value="1"/>
</dbReference>
<keyword evidence="4 5" id="KW-1015">Disulfide bond</keyword>
<dbReference type="SUPFAM" id="SSF57196">
    <property type="entry name" value="EGF/Laminin"/>
    <property type="match status" value="2"/>
</dbReference>
<name>A0AAD9QEP1_ACRCE</name>
<feature type="domain" description="TLDc" evidence="8">
    <location>
        <begin position="213"/>
        <end position="376"/>
    </location>
</feature>
<keyword evidence="10" id="KW-1185">Reference proteome</keyword>
<evidence type="ECO:0000259" key="7">
    <source>
        <dbReference type="PROSITE" id="PS50026"/>
    </source>
</evidence>
<dbReference type="SMART" id="SM00181">
    <property type="entry name" value="EGF"/>
    <property type="match status" value="2"/>
</dbReference>
<dbReference type="PROSITE" id="PS51886">
    <property type="entry name" value="TLDC"/>
    <property type="match status" value="1"/>
</dbReference>
<evidence type="ECO:0000313" key="9">
    <source>
        <dbReference type="EMBL" id="KAK2559898.1"/>
    </source>
</evidence>
<comment type="caution">
    <text evidence="9">The sequence shown here is derived from an EMBL/GenBank/DDBJ whole genome shotgun (WGS) entry which is preliminary data.</text>
</comment>
<dbReference type="InterPro" id="IPR006571">
    <property type="entry name" value="TLDc_dom"/>
</dbReference>
<dbReference type="InterPro" id="IPR001881">
    <property type="entry name" value="EGF-like_Ca-bd_dom"/>
</dbReference>
<dbReference type="EMBL" id="JARQWQ010000038">
    <property type="protein sequence ID" value="KAK2559898.1"/>
    <property type="molecule type" value="Genomic_DNA"/>
</dbReference>
<dbReference type="PANTHER" id="PTHR12916:SF4">
    <property type="entry name" value="UNINFLATABLE, ISOFORM C"/>
    <property type="match status" value="1"/>
</dbReference>
<dbReference type="SMART" id="SM00179">
    <property type="entry name" value="EGF_CA"/>
    <property type="match status" value="1"/>
</dbReference>
<dbReference type="InterPro" id="IPR000152">
    <property type="entry name" value="EGF-type_Asp/Asn_hydroxyl_site"/>
</dbReference>
<dbReference type="InterPro" id="IPR000742">
    <property type="entry name" value="EGF"/>
</dbReference>
<dbReference type="PROSITE" id="PS50026">
    <property type="entry name" value="EGF_3"/>
    <property type="match status" value="2"/>
</dbReference>
<dbReference type="PROSITE" id="PS01187">
    <property type="entry name" value="EGF_CA"/>
    <property type="match status" value="1"/>
</dbReference>